<feature type="binding site" evidence="5">
    <location>
        <begin position="33"/>
        <end position="40"/>
    </location>
    <ligand>
        <name>ATP</name>
        <dbReference type="ChEBI" id="CHEBI:30616"/>
    </ligand>
</feature>
<dbReference type="GO" id="GO:0005829">
    <property type="term" value="C:cytosol"/>
    <property type="evidence" value="ECO:0007669"/>
    <property type="project" value="TreeGrafter"/>
</dbReference>
<evidence type="ECO:0000256" key="1">
    <source>
        <dbReference type="ARBA" id="ARBA00022741"/>
    </source>
</evidence>
<dbReference type="InterPro" id="IPR000212">
    <property type="entry name" value="DNA_helicase_UvrD/REP"/>
</dbReference>
<dbReference type="AlphaFoldDB" id="D8MWM5"/>
<evidence type="ECO:0000256" key="2">
    <source>
        <dbReference type="ARBA" id="ARBA00022801"/>
    </source>
</evidence>
<keyword evidence="4 5" id="KW-0067">ATP-binding</keyword>
<dbReference type="STRING" id="634500.EbC_37010"/>
<accession>D8MWM5</accession>
<dbReference type="GO" id="GO:0043138">
    <property type="term" value="F:3'-5' DNA helicase activity"/>
    <property type="evidence" value="ECO:0007669"/>
    <property type="project" value="TreeGrafter"/>
</dbReference>
<dbReference type="GO" id="GO:0003677">
    <property type="term" value="F:DNA binding"/>
    <property type="evidence" value="ECO:0007669"/>
    <property type="project" value="InterPro"/>
</dbReference>
<evidence type="ECO:0000256" key="3">
    <source>
        <dbReference type="ARBA" id="ARBA00022806"/>
    </source>
</evidence>
<proteinExistence type="predicted"/>
<keyword evidence="3 5" id="KW-0347">Helicase</keyword>
<dbReference type="PROSITE" id="PS51198">
    <property type="entry name" value="UVRD_HELICASE_ATP_BIND"/>
    <property type="match status" value="1"/>
</dbReference>
<keyword evidence="8" id="KW-1185">Reference proteome</keyword>
<dbReference type="InterPro" id="IPR027417">
    <property type="entry name" value="P-loop_NTPase"/>
</dbReference>
<dbReference type="eggNOG" id="COG0210">
    <property type="taxonomic scope" value="Bacteria"/>
</dbReference>
<feature type="domain" description="UvrD-like helicase ATP-binding" evidence="6">
    <location>
        <begin position="12"/>
        <end position="300"/>
    </location>
</feature>
<dbReference type="HOGENOM" id="CLU_974864_0_0_6"/>
<dbReference type="Pfam" id="PF00580">
    <property type="entry name" value="UvrD-helicase"/>
    <property type="match status" value="1"/>
</dbReference>
<dbReference type="Proteomes" id="UP000008793">
    <property type="component" value="Chromosome"/>
</dbReference>
<evidence type="ECO:0000259" key="6">
    <source>
        <dbReference type="PROSITE" id="PS51198"/>
    </source>
</evidence>
<dbReference type="RefSeq" id="WP_013203716.1">
    <property type="nucleotide sequence ID" value="NC_014306.1"/>
</dbReference>
<dbReference type="GeneID" id="90513657"/>
<evidence type="ECO:0000256" key="5">
    <source>
        <dbReference type="PROSITE-ProRule" id="PRU00560"/>
    </source>
</evidence>
<organism evidence="8">
    <name type="scientific">Erwinia billingiae (strain Eb661)</name>
    <dbReference type="NCBI Taxonomy" id="634500"/>
    <lineage>
        <taxon>Bacteria</taxon>
        <taxon>Pseudomonadati</taxon>
        <taxon>Pseudomonadota</taxon>
        <taxon>Gammaproteobacteria</taxon>
        <taxon>Enterobacterales</taxon>
        <taxon>Erwiniaceae</taxon>
        <taxon>Erwinia</taxon>
    </lineage>
</organism>
<dbReference type="SUPFAM" id="SSF52540">
    <property type="entry name" value="P-loop containing nucleoside triphosphate hydrolases"/>
    <property type="match status" value="1"/>
</dbReference>
<dbReference type="PANTHER" id="PTHR11070">
    <property type="entry name" value="UVRD / RECB / PCRA DNA HELICASE FAMILY MEMBER"/>
    <property type="match status" value="1"/>
</dbReference>
<evidence type="ECO:0000256" key="4">
    <source>
        <dbReference type="ARBA" id="ARBA00022840"/>
    </source>
</evidence>
<keyword evidence="2 5" id="KW-0378">Hydrolase</keyword>
<gene>
    <name evidence="7" type="ordered locus">EbC_37010</name>
</gene>
<dbReference type="InterPro" id="IPR014016">
    <property type="entry name" value="UvrD-like_ATP-bd"/>
</dbReference>
<name>D8MWM5_ERWBE</name>
<dbReference type="GO" id="GO:0005524">
    <property type="term" value="F:ATP binding"/>
    <property type="evidence" value="ECO:0007669"/>
    <property type="project" value="UniProtKB-UniRule"/>
</dbReference>
<dbReference type="Gene3D" id="3.40.50.300">
    <property type="entry name" value="P-loop containing nucleotide triphosphate hydrolases"/>
    <property type="match status" value="2"/>
</dbReference>
<dbReference type="KEGG" id="ebi:EbC_37010"/>
<dbReference type="GO" id="GO:0000725">
    <property type="term" value="P:recombinational repair"/>
    <property type="evidence" value="ECO:0007669"/>
    <property type="project" value="TreeGrafter"/>
</dbReference>
<dbReference type="PANTHER" id="PTHR11070:SF3">
    <property type="entry name" value="DNA 3'-5' HELICASE"/>
    <property type="match status" value="1"/>
</dbReference>
<evidence type="ECO:0000313" key="8">
    <source>
        <dbReference type="Proteomes" id="UP000008793"/>
    </source>
</evidence>
<keyword evidence="1 5" id="KW-0547">Nucleotide-binding</keyword>
<reference evidence="7 8" key="1">
    <citation type="journal article" date="2010" name="BMC Genomics">
        <title>Genome comparison of the epiphytic bacteria Erwinia billingiae and E. tasmaniensis with the pear pathogen E. pyrifoliae.</title>
        <authorList>
            <person name="Kube M."/>
            <person name="Migdoll A.M."/>
            <person name="Gehring I."/>
            <person name="Heitmann K."/>
            <person name="Mayer Y."/>
            <person name="Kuhl H."/>
            <person name="Knaust F."/>
            <person name="Geider K."/>
            <person name="Reinhardt R."/>
        </authorList>
    </citation>
    <scope>NUCLEOTIDE SEQUENCE [LARGE SCALE GENOMIC DNA]</scope>
    <source>
        <strain evidence="7 8">Eb661</strain>
    </source>
</reference>
<dbReference type="EMBL" id="FP236843">
    <property type="protein sequence ID" value="CAX61232.1"/>
    <property type="molecule type" value="Genomic_DNA"/>
</dbReference>
<protein>
    <recommendedName>
        <fullName evidence="6">UvrD-like helicase ATP-binding domain-containing protein</fullName>
    </recommendedName>
</protein>
<dbReference type="GO" id="GO:0016787">
    <property type="term" value="F:hydrolase activity"/>
    <property type="evidence" value="ECO:0007669"/>
    <property type="project" value="UniProtKB-UniRule"/>
</dbReference>
<sequence>MYELDAEKEKTEHEIIESIYHSINEEKSFYFQSGAGAGKTYALVKAIKYAGQLCAIKKNNSSRKILCITYTNNATNEIAERLPSSEHYYVSTIHYFIWDLLKNYNKELIETHVSFLGDEIKRLEYIVFHDPDLHKSYKNFRSLSIEELDFLIEKIREDKINYYEVAFGPAVPYWSYLESVIGIDLLRAIKSNKQDVYDAIKILLTIKNYKNCLDSIKTGDPKYKDITYKANQNIEILHLSVIGHDTLLKYAKILLLKNIGLSRVVIDAYPYVFIDECQDTNPDIIDFFSEIYTYSKGSSD</sequence>
<evidence type="ECO:0000313" key="7">
    <source>
        <dbReference type="EMBL" id="CAX61232.1"/>
    </source>
</evidence>